<evidence type="ECO:0000259" key="13">
    <source>
        <dbReference type="PROSITE" id="PS50142"/>
    </source>
</evidence>
<sequence length="117" mass="13433">MNKNDTTKLEKAQQNLKLEFNNLELLKKAFIHRSYLNETKEENLSHNERLEFLGDAVLELLVTEHLFHKYPQRPEGDLTSFRSATVKTESLAETAMQIGLGEYIYMSKGEEATGGRT</sequence>
<dbReference type="PROSITE" id="PS00517">
    <property type="entry name" value="RNASE_3_1"/>
    <property type="match status" value="1"/>
</dbReference>
<evidence type="ECO:0000313" key="14">
    <source>
        <dbReference type="EMBL" id="MCA9383720.1"/>
    </source>
</evidence>
<keyword evidence="7" id="KW-0540">Nuclease</keyword>
<dbReference type="Proteomes" id="UP000783287">
    <property type="component" value="Unassembled WGS sequence"/>
</dbReference>
<organism evidence="14 15">
    <name type="scientific">Candidatus Dojkabacteria bacterium</name>
    <dbReference type="NCBI Taxonomy" id="2099670"/>
    <lineage>
        <taxon>Bacteria</taxon>
        <taxon>Candidatus Dojkabacteria</taxon>
    </lineage>
</organism>
<evidence type="ECO:0000256" key="4">
    <source>
        <dbReference type="ARBA" id="ARBA00017706"/>
    </source>
</evidence>
<accession>A0A955L6C7</accession>
<dbReference type="CDD" id="cd00593">
    <property type="entry name" value="RIBOc"/>
    <property type="match status" value="1"/>
</dbReference>
<protein>
    <recommendedName>
        <fullName evidence="4">Ribonuclease 3</fullName>
        <ecNumber evidence="3">3.1.26.3</ecNumber>
    </recommendedName>
    <alternativeName>
        <fullName evidence="11">Ribonuclease III</fullName>
    </alternativeName>
</protein>
<feature type="non-terminal residue" evidence="14">
    <location>
        <position position="117"/>
    </location>
</feature>
<dbReference type="GO" id="GO:0006397">
    <property type="term" value="P:mRNA processing"/>
    <property type="evidence" value="ECO:0007669"/>
    <property type="project" value="UniProtKB-KW"/>
</dbReference>
<dbReference type="AlphaFoldDB" id="A0A955L6C7"/>
<evidence type="ECO:0000256" key="9">
    <source>
        <dbReference type="ARBA" id="ARBA00022801"/>
    </source>
</evidence>
<evidence type="ECO:0000256" key="6">
    <source>
        <dbReference type="ARBA" id="ARBA00022664"/>
    </source>
</evidence>
<keyword evidence="5" id="KW-0698">rRNA processing</keyword>
<evidence type="ECO:0000256" key="11">
    <source>
        <dbReference type="ARBA" id="ARBA00032486"/>
    </source>
</evidence>
<dbReference type="GO" id="GO:0003723">
    <property type="term" value="F:RNA binding"/>
    <property type="evidence" value="ECO:0007669"/>
    <property type="project" value="UniProtKB-KW"/>
</dbReference>
<dbReference type="PANTHER" id="PTHR14950:SF37">
    <property type="entry name" value="ENDORIBONUCLEASE DICER"/>
    <property type="match status" value="1"/>
</dbReference>
<dbReference type="FunFam" id="1.10.1520.10:FF:000001">
    <property type="entry name" value="Ribonuclease 3"/>
    <property type="match status" value="1"/>
</dbReference>
<keyword evidence="6" id="KW-0507">mRNA processing</keyword>
<dbReference type="InterPro" id="IPR000999">
    <property type="entry name" value="RNase_III_dom"/>
</dbReference>
<evidence type="ECO:0000313" key="15">
    <source>
        <dbReference type="Proteomes" id="UP000783287"/>
    </source>
</evidence>
<evidence type="ECO:0000256" key="7">
    <source>
        <dbReference type="ARBA" id="ARBA00022722"/>
    </source>
</evidence>
<dbReference type="SUPFAM" id="SSF69065">
    <property type="entry name" value="RNase III domain-like"/>
    <property type="match status" value="1"/>
</dbReference>
<dbReference type="EMBL" id="JAGQLK010000120">
    <property type="protein sequence ID" value="MCA9383720.1"/>
    <property type="molecule type" value="Genomic_DNA"/>
</dbReference>
<evidence type="ECO:0000256" key="1">
    <source>
        <dbReference type="ARBA" id="ARBA00000109"/>
    </source>
</evidence>
<dbReference type="SMART" id="SM00535">
    <property type="entry name" value="RIBOc"/>
    <property type="match status" value="1"/>
</dbReference>
<keyword evidence="9" id="KW-0378">Hydrolase</keyword>
<feature type="domain" description="RNase III" evidence="13">
    <location>
        <begin position="9"/>
        <end position="117"/>
    </location>
</feature>
<keyword evidence="10" id="KW-0694">RNA-binding</keyword>
<dbReference type="Pfam" id="PF14622">
    <property type="entry name" value="Ribonucleas_3_3"/>
    <property type="match status" value="1"/>
</dbReference>
<dbReference type="PANTHER" id="PTHR14950">
    <property type="entry name" value="DICER-RELATED"/>
    <property type="match status" value="1"/>
</dbReference>
<evidence type="ECO:0000256" key="10">
    <source>
        <dbReference type="ARBA" id="ARBA00022884"/>
    </source>
</evidence>
<evidence type="ECO:0000256" key="5">
    <source>
        <dbReference type="ARBA" id="ARBA00022552"/>
    </source>
</evidence>
<evidence type="ECO:0000256" key="3">
    <source>
        <dbReference type="ARBA" id="ARBA00012177"/>
    </source>
</evidence>
<evidence type="ECO:0000256" key="12">
    <source>
        <dbReference type="ARBA" id="ARBA00049596"/>
    </source>
</evidence>
<reference evidence="14" key="1">
    <citation type="submission" date="2020-04" db="EMBL/GenBank/DDBJ databases">
        <authorList>
            <person name="Zhang T."/>
        </authorList>
    </citation>
    <scope>NUCLEOTIDE SEQUENCE</scope>
    <source>
        <strain evidence="14">HKST-UBA14</strain>
    </source>
</reference>
<dbReference type="EC" id="3.1.26.3" evidence="3"/>
<dbReference type="PROSITE" id="PS50142">
    <property type="entry name" value="RNASE_3_2"/>
    <property type="match status" value="1"/>
</dbReference>
<evidence type="ECO:0000256" key="8">
    <source>
        <dbReference type="ARBA" id="ARBA00022759"/>
    </source>
</evidence>
<keyword evidence="8" id="KW-0255">Endonuclease</keyword>
<name>A0A955L6C7_9BACT</name>
<dbReference type="InterPro" id="IPR036389">
    <property type="entry name" value="RNase_III_sf"/>
</dbReference>
<evidence type="ECO:0000256" key="2">
    <source>
        <dbReference type="ARBA" id="ARBA00010183"/>
    </source>
</evidence>
<comment type="catalytic activity">
    <reaction evidence="1">
        <text>Endonucleolytic cleavage to 5'-phosphomonoester.</text>
        <dbReference type="EC" id="3.1.26.3"/>
    </reaction>
</comment>
<dbReference type="Gene3D" id="1.10.1520.10">
    <property type="entry name" value="Ribonuclease III domain"/>
    <property type="match status" value="1"/>
</dbReference>
<gene>
    <name evidence="14" type="ORF">KC909_05095</name>
</gene>
<comment type="function">
    <text evidence="12">Digests double-stranded RNA. Involved in the processing of primary rRNA transcript to yield the immediate precursors to the large and small rRNAs (23S and 16S). Processes some mRNAs, and tRNAs when they are encoded in the rRNA operon. Processes pre-crRNA and tracrRNA of type II CRISPR loci if present in the organism.</text>
</comment>
<reference evidence="14" key="2">
    <citation type="journal article" date="2021" name="Microbiome">
        <title>Successional dynamics and alternative stable states in a saline activated sludge microbial community over 9 years.</title>
        <authorList>
            <person name="Wang Y."/>
            <person name="Ye J."/>
            <person name="Ju F."/>
            <person name="Liu L."/>
            <person name="Boyd J.A."/>
            <person name="Deng Y."/>
            <person name="Parks D.H."/>
            <person name="Jiang X."/>
            <person name="Yin X."/>
            <person name="Woodcroft B.J."/>
            <person name="Tyson G.W."/>
            <person name="Hugenholtz P."/>
            <person name="Polz M.F."/>
            <person name="Zhang T."/>
        </authorList>
    </citation>
    <scope>NUCLEOTIDE SEQUENCE</scope>
    <source>
        <strain evidence="14">HKST-UBA14</strain>
    </source>
</reference>
<dbReference type="GO" id="GO:0004525">
    <property type="term" value="F:ribonuclease III activity"/>
    <property type="evidence" value="ECO:0007669"/>
    <property type="project" value="UniProtKB-EC"/>
</dbReference>
<dbReference type="GO" id="GO:0006364">
    <property type="term" value="P:rRNA processing"/>
    <property type="evidence" value="ECO:0007669"/>
    <property type="project" value="UniProtKB-KW"/>
</dbReference>
<comment type="caution">
    <text evidence="14">The sequence shown here is derived from an EMBL/GenBank/DDBJ whole genome shotgun (WGS) entry which is preliminary data.</text>
</comment>
<proteinExistence type="inferred from homology"/>
<comment type="similarity">
    <text evidence="2">Belongs to the ribonuclease III family.</text>
</comment>